<protein>
    <recommendedName>
        <fullName evidence="4">NmrA-like domain-containing protein</fullName>
    </recommendedName>
</protein>
<keyword evidence="6" id="KW-1185">Reference proteome</keyword>
<organism evidence="5 6">
    <name type="scientific">Talaromyces proteolyticus</name>
    <dbReference type="NCBI Taxonomy" id="1131652"/>
    <lineage>
        <taxon>Eukaryota</taxon>
        <taxon>Fungi</taxon>
        <taxon>Dikarya</taxon>
        <taxon>Ascomycota</taxon>
        <taxon>Pezizomycotina</taxon>
        <taxon>Eurotiomycetes</taxon>
        <taxon>Eurotiomycetidae</taxon>
        <taxon>Eurotiales</taxon>
        <taxon>Trichocomaceae</taxon>
        <taxon>Talaromyces</taxon>
        <taxon>Talaromyces sect. Bacilispori</taxon>
    </lineage>
</organism>
<dbReference type="GO" id="GO:0016491">
    <property type="term" value="F:oxidoreductase activity"/>
    <property type="evidence" value="ECO:0007669"/>
    <property type="project" value="UniProtKB-KW"/>
</dbReference>
<dbReference type="RefSeq" id="XP_046069471.1">
    <property type="nucleotide sequence ID" value="XM_046216710.1"/>
</dbReference>
<dbReference type="InterPro" id="IPR008030">
    <property type="entry name" value="NmrA-like"/>
</dbReference>
<evidence type="ECO:0000256" key="2">
    <source>
        <dbReference type="ARBA" id="ARBA00022857"/>
    </source>
</evidence>
<evidence type="ECO:0000256" key="3">
    <source>
        <dbReference type="ARBA" id="ARBA00023002"/>
    </source>
</evidence>
<accession>A0AAD4KLD8</accession>
<keyword evidence="3" id="KW-0560">Oxidoreductase</keyword>
<dbReference type="PANTHER" id="PTHR47706">
    <property type="entry name" value="NMRA-LIKE FAMILY PROTEIN"/>
    <property type="match status" value="1"/>
</dbReference>
<dbReference type="SUPFAM" id="SSF51735">
    <property type="entry name" value="NAD(P)-binding Rossmann-fold domains"/>
    <property type="match status" value="1"/>
</dbReference>
<gene>
    <name evidence="5" type="ORF">BGW36DRAFT_383759</name>
</gene>
<dbReference type="PANTHER" id="PTHR47706:SF4">
    <property type="entry name" value="NMRA-LIKE DOMAIN-CONTAINING PROTEIN"/>
    <property type="match status" value="1"/>
</dbReference>
<dbReference type="GeneID" id="70246997"/>
<reference evidence="5" key="1">
    <citation type="submission" date="2021-12" db="EMBL/GenBank/DDBJ databases">
        <title>Convergent genome expansion in fungi linked to evolution of root-endophyte symbiosis.</title>
        <authorList>
            <consortium name="DOE Joint Genome Institute"/>
            <person name="Ke Y.-H."/>
            <person name="Bonito G."/>
            <person name="Liao H.-L."/>
            <person name="Looney B."/>
            <person name="Rojas-Flechas A."/>
            <person name="Nash J."/>
            <person name="Hameed K."/>
            <person name="Schadt C."/>
            <person name="Martin F."/>
            <person name="Crous P.W."/>
            <person name="Miettinen O."/>
            <person name="Magnuson J.K."/>
            <person name="Labbe J."/>
            <person name="Jacobson D."/>
            <person name="Doktycz M.J."/>
            <person name="Veneault-Fourrey C."/>
            <person name="Kuo A."/>
            <person name="Mondo S."/>
            <person name="Calhoun S."/>
            <person name="Riley R."/>
            <person name="Ohm R."/>
            <person name="LaButti K."/>
            <person name="Andreopoulos B."/>
            <person name="Pangilinan J."/>
            <person name="Nolan M."/>
            <person name="Tritt A."/>
            <person name="Clum A."/>
            <person name="Lipzen A."/>
            <person name="Daum C."/>
            <person name="Barry K."/>
            <person name="Grigoriev I.V."/>
            <person name="Vilgalys R."/>
        </authorList>
    </citation>
    <scope>NUCLEOTIDE SEQUENCE</scope>
    <source>
        <strain evidence="5">PMI_201</strain>
    </source>
</reference>
<dbReference type="Pfam" id="PF05368">
    <property type="entry name" value="NmrA"/>
    <property type="match status" value="1"/>
</dbReference>
<sequence>MAQTICIAGAGDLGQYLLEELSSDERYNVAVLTRQKDKAIPNLKATFHPTDYSEESVLSILDATGATALISTIRCPDEKYISLHQGFLNACLRSTTCKRFIPSEWAGNVELYPGIPRAYGNTRAPFRKILEQTPEIQWTSFNHGWFMDYFVKQNQTYMTHHAGEFPINHNSWEYCVRGTGDEPQSWTCGRDVGRAVAELLAAPEWEQVTYIAGEWGTYNEAVKLMESFHGRQYSRTYRPESEIRESLEKYKNDSESWELAIAEGEEWQISGATCCPEEKTLRQRHKYFSSLHFLSIQELLKKAEATGHV</sequence>
<name>A0AAD4KLD8_9EURO</name>
<feature type="domain" description="NmrA-like" evidence="4">
    <location>
        <begin position="3"/>
        <end position="249"/>
    </location>
</feature>
<keyword evidence="2" id="KW-0521">NADP</keyword>
<proteinExistence type="inferred from homology"/>
<dbReference type="AlphaFoldDB" id="A0AAD4KLD8"/>
<dbReference type="InterPro" id="IPR051609">
    <property type="entry name" value="NmrA/Isoflavone_reductase-like"/>
</dbReference>
<evidence type="ECO:0000313" key="5">
    <source>
        <dbReference type="EMBL" id="KAH8693801.1"/>
    </source>
</evidence>
<comment type="caution">
    <text evidence="5">The sequence shown here is derived from an EMBL/GenBank/DDBJ whole genome shotgun (WGS) entry which is preliminary data.</text>
</comment>
<dbReference type="InterPro" id="IPR036291">
    <property type="entry name" value="NAD(P)-bd_dom_sf"/>
</dbReference>
<dbReference type="EMBL" id="JAJTJA010000009">
    <property type="protein sequence ID" value="KAH8693801.1"/>
    <property type="molecule type" value="Genomic_DNA"/>
</dbReference>
<dbReference type="Proteomes" id="UP001201262">
    <property type="component" value="Unassembled WGS sequence"/>
</dbReference>
<comment type="similarity">
    <text evidence="1">Belongs to the NmrA-type oxidoreductase family. Isoflavone reductase subfamily.</text>
</comment>
<dbReference type="Gene3D" id="3.40.50.720">
    <property type="entry name" value="NAD(P)-binding Rossmann-like Domain"/>
    <property type="match status" value="1"/>
</dbReference>
<evidence type="ECO:0000259" key="4">
    <source>
        <dbReference type="Pfam" id="PF05368"/>
    </source>
</evidence>
<evidence type="ECO:0000256" key="1">
    <source>
        <dbReference type="ARBA" id="ARBA00005725"/>
    </source>
</evidence>
<evidence type="ECO:0000313" key="6">
    <source>
        <dbReference type="Proteomes" id="UP001201262"/>
    </source>
</evidence>